<proteinExistence type="predicted"/>
<dbReference type="AlphaFoldDB" id="A0A6B9P3E8"/>
<evidence type="ECO:0000256" key="1">
    <source>
        <dbReference type="ARBA" id="ARBA00022980"/>
    </source>
</evidence>
<dbReference type="InterPro" id="IPR027486">
    <property type="entry name" value="Ribosomal_uS10_dom"/>
</dbReference>
<evidence type="ECO:0000259" key="3">
    <source>
        <dbReference type="Pfam" id="PF00338"/>
    </source>
</evidence>
<dbReference type="GO" id="GO:1990904">
    <property type="term" value="C:ribonucleoprotein complex"/>
    <property type="evidence" value="ECO:0007669"/>
    <property type="project" value="UniProtKB-KW"/>
</dbReference>
<reference evidence="4" key="1">
    <citation type="submission" date="2019-12" db="EMBL/GenBank/DDBJ databases">
        <authorList>
            <person name="Han H."/>
        </authorList>
    </citation>
    <scope>NUCLEOTIDE SEQUENCE</scope>
</reference>
<evidence type="ECO:0000256" key="2">
    <source>
        <dbReference type="ARBA" id="ARBA00023274"/>
    </source>
</evidence>
<dbReference type="SUPFAM" id="SSF54999">
    <property type="entry name" value="Ribosomal protein S10"/>
    <property type="match status" value="1"/>
</dbReference>
<dbReference type="Pfam" id="PF00338">
    <property type="entry name" value="Ribosomal_S10"/>
    <property type="match status" value="1"/>
</dbReference>
<gene>
    <name evidence="4" type="primary">rps10</name>
</gene>
<dbReference type="InterPro" id="IPR036838">
    <property type="entry name" value="Ribosomal_uS10_dom_sf"/>
</dbReference>
<sequence>MLIKKQHNKNISFSKKLNKDFAGQVINGQNCGNFTVTSQRKKLSITLRSYGICQVKDTTTSIRAIEKLINYLNYICARQLHTNFELDRVGPILRTTRSLKVLGFFTPSHTQFLSDHTTLLSKYTSEQSLFKKNKGVNCTSSTNSLNKASPTQSADDLKHIFSEKHPSQFKICLLVEQGRCFFKLSKKFSSLKAINKKLVQRRNSKKLFTLIRAPFVFKKTREQFNLQKFSSHIVITFANSAQKDFIIQNLRLLKLPTELKLVSYT</sequence>
<name>A0A6B9P3E8_BRYPL</name>
<feature type="domain" description="Small ribosomal subunit protein uS10" evidence="3">
    <location>
        <begin position="189"/>
        <end position="250"/>
    </location>
</feature>
<dbReference type="Gene3D" id="3.30.70.600">
    <property type="entry name" value="Ribosomal protein S10 domain"/>
    <property type="match status" value="1"/>
</dbReference>
<organism evidence="4">
    <name type="scientific">Bryopsis plumosa</name>
    <name type="common">Green alga</name>
    <name type="synonym">Ulva plumosa</name>
    <dbReference type="NCBI Taxonomy" id="3130"/>
    <lineage>
        <taxon>Eukaryota</taxon>
        <taxon>Viridiplantae</taxon>
        <taxon>Chlorophyta</taxon>
        <taxon>core chlorophytes</taxon>
        <taxon>Ulvophyceae</taxon>
        <taxon>TCBD clade</taxon>
        <taxon>Bryopsidales</taxon>
        <taxon>Bryopsidineae</taxon>
        <taxon>Bryopsidaceae</taxon>
        <taxon>Bryopsis</taxon>
    </lineage>
</organism>
<keyword evidence="4" id="KW-0496">Mitochondrion</keyword>
<keyword evidence="2" id="KW-0687">Ribonucleoprotein</keyword>
<evidence type="ECO:0000313" key="4">
    <source>
        <dbReference type="EMBL" id="QHD45018.1"/>
    </source>
</evidence>
<geneLocation type="mitochondrion" evidence="4"/>
<dbReference type="GO" id="GO:0005840">
    <property type="term" value="C:ribosome"/>
    <property type="evidence" value="ECO:0007669"/>
    <property type="project" value="UniProtKB-KW"/>
</dbReference>
<protein>
    <submittedName>
        <fullName evidence="4">Ribosomal protein S10</fullName>
    </submittedName>
</protein>
<keyword evidence="1 4" id="KW-0689">Ribosomal protein</keyword>
<dbReference type="EMBL" id="MN853874">
    <property type="protein sequence ID" value="QHD45018.1"/>
    <property type="molecule type" value="Genomic_DNA"/>
</dbReference>
<accession>A0A6B9P3E8</accession>